<sequence length="68" mass="7842">MESRSIADETFLVRKPHTPAFDLDVDWSDGRRWKEAGNGQGEGKRGRDEDGTVDDEERGEDKTEEYRI</sequence>
<organism evidence="2 3">
    <name type="scientific">Rhododendron griersonianum</name>
    <dbReference type="NCBI Taxonomy" id="479676"/>
    <lineage>
        <taxon>Eukaryota</taxon>
        <taxon>Viridiplantae</taxon>
        <taxon>Streptophyta</taxon>
        <taxon>Embryophyta</taxon>
        <taxon>Tracheophyta</taxon>
        <taxon>Spermatophyta</taxon>
        <taxon>Magnoliopsida</taxon>
        <taxon>eudicotyledons</taxon>
        <taxon>Gunneridae</taxon>
        <taxon>Pentapetalae</taxon>
        <taxon>asterids</taxon>
        <taxon>Ericales</taxon>
        <taxon>Ericaceae</taxon>
        <taxon>Ericoideae</taxon>
        <taxon>Rhodoreae</taxon>
        <taxon>Rhododendron</taxon>
    </lineage>
</organism>
<gene>
    <name evidence="2" type="ORF">RHGRI_031133</name>
</gene>
<evidence type="ECO:0000313" key="3">
    <source>
        <dbReference type="Proteomes" id="UP000823749"/>
    </source>
</evidence>
<dbReference type="EMBL" id="JACTNZ010000011">
    <property type="protein sequence ID" value="KAG5524366.1"/>
    <property type="molecule type" value="Genomic_DNA"/>
</dbReference>
<dbReference type="Proteomes" id="UP000823749">
    <property type="component" value="Chromosome 11"/>
</dbReference>
<proteinExistence type="predicted"/>
<reference evidence="2" key="1">
    <citation type="submission" date="2020-08" db="EMBL/GenBank/DDBJ databases">
        <title>Plant Genome Project.</title>
        <authorList>
            <person name="Zhang R.-G."/>
        </authorList>
    </citation>
    <scope>NUCLEOTIDE SEQUENCE</scope>
    <source>
        <strain evidence="2">WSP0</strain>
        <tissue evidence="2">Leaf</tissue>
    </source>
</reference>
<evidence type="ECO:0000256" key="1">
    <source>
        <dbReference type="SAM" id="MobiDB-lite"/>
    </source>
</evidence>
<evidence type="ECO:0000313" key="2">
    <source>
        <dbReference type="EMBL" id="KAG5524366.1"/>
    </source>
</evidence>
<comment type="caution">
    <text evidence="2">The sequence shown here is derived from an EMBL/GenBank/DDBJ whole genome shotgun (WGS) entry which is preliminary data.</text>
</comment>
<keyword evidence="3" id="KW-1185">Reference proteome</keyword>
<protein>
    <submittedName>
        <fullName evidence="2">Uncharacterized protein</fullName>
    </submittedName>
</protein>
<dbReference type="AlphaFoldDB" id="A0AAV6I6N8"/>
<name>A0AAV6I6N8_9ERIC</name>
<feature type="region of interest" description="Disordered" evidence="1">
    <location>
        <begin position="30"/>
        <end position="68"/>
    </location>
</feature>
<feature type="compositionally biased region" description="Basic and acidic residues" evidence="1">
    <location>
        <begin position="59"/>
        <end position="68"/>
    </location>
</feature>
<accession>A0AAV6I6N8</accession>